<organism evidence="3 4">
    <name type="scientific">Quillaja saponaria</name>
    <name type="common">Soap bark tree</name>
    <dbReference type="NCBI Taxonomy" id="32244"/>
    <lineage>
        <taxon>Eukaryota</taxon>
        <taxon>Viridiplantae</taxon>
        <taxon>Streptophyta</taxon>
        <taxon>Embryophyta</taxon>
        <taxon>Tracheophyta</taxon>
        <taxon>Spermatophyta</taxon>
        <taxon>Magnoliopsida</taxon>
        <taxon>eudicotyledons</taxon>
        <taxon>Gunneridae</taxon>
        <taxon>Pentapetalae</taxon>
        <taxon>rosids</taxon>
        <taxon>fabids</taxon>
        <taxon>Fabales</taxon>
        <taxon>Quillajaceae</taxon>
        <taxon>Quillaja</taxon>
    </lineage>
</organism>
<proteinExistence type="predicted"/>
<protein>
    <submittedName>
        <fullName evidence="3">Pentatricopeptide repeat-containing protein</fullName>
    </submittedName>
</protein>
<dbReference type="EMBL" id="JARAOO010000008">
    <property type="protein sequence ID" value="KAJ7958548.1"/>
    <property type="molecule type" value="Genomic_DNA"/>
</dbReference>
<dbReference type="InterPro" id="IPR046960">
    <property type="entry name" value="PPR_At4g14850-like_plant"/>
</dbReference>
<reference evidence="3" key="1">
    <citation type="journal article" date="2023" name="Science">
        <title>Elucidation of the pathway for biosynthesis of saponin adjuvants from the soapbark tree.</title>
        <authorList>
            <person name="Reed J."/>
            <person name="Orme A."/>
            <person name="El-Demerdash A."/>
            <person name="Owen C."/>
            <person name="Martin L.B.B."/>
            <person name="Misra R.C."/>
            <person name="Kikuchi S."/>
            <person name="Rejzek M."/>
            <person name="Martin A.C."/>
            <person name="Harkess A."/>
            <person name="Leebens-Mack J."/>
            <person name="Louveau T."/>
            <person name="Stephenson M.J."/>
            <person name="Osbourn A."/>
        </authorList>
    </citation>
    <scope>NUCLEOTIDE SEQUENCE</scope>
    <source>
        <strain evidence="3">S10</strain>
    </source>
</reference>
<dbReference type="PROSITE" id="PS51375">
    <property type="entry name" value="PPR"/>
    <property type="match status" value="1"/>
</dbReference>
<dbReference type="GO" id="GO:0009451">
    <property type="term" value="P:RNA modification"/>
    <property type="evidence" value="ECO:0007669"/>
    <property type="project" value="InterPro"/>
</dbReference>
<dbReference type="InterPro" id="IPR002885">
    <property type="entry name" value="PPR_rpt"/>
</dbReference>
<feature type="repeat" description="PPR" evidence="2">
    <location>
        <begin position="115"/>
        <end position="149"/>
    </location>
</feature>
<sequence length="173" mass="20007">MQKVSSPASPATKSFSAKSPVKSILHVKSVSYANCLFNRIHERNRFFYNAFIKVYTSSENPRMAISMFNNMRLLENLVGDEFTYPLVLKACATEFFVEKGKEFHGLIIRIVFEADQFLYSSLLSFYSICGEIENARKVFDEFVRKDIVFWYAMIMCYPRNGMVLEALGVLKTR</sequence>
<dbReference type="AlphaFoldDB" id="A0AAD7LI87"/>
<evidence type="ECO:0000256" key="2">
    <source>
        <dbReference type="PROSITE-ProRule" id="PRU00708"/>
    </source>
</evidence>
<evidence type="ECO:0000256" key="1">
    <source>
        <dbReference type="ARBA" id="ARBA00022737"/>
    </source>
</evidence>
<dbReference type="PANTHER" id="PTHR47926">
    <property type="entry name" value="PENTATRICOPEPTIDE REPEAT-CONTAINING PROTEIN"/>
    <property type="match status" value="1"/>
</dbReference>
<keyword evidence="1" id="KW-0677">Repeat</keyword>
<accession>A0AAD7LI87</accession>
<name>A0AAD7LI87_QUISA</name>
<gene>
    <name evidence="3" type="ORF">O6P43_019259</name>
</gene>
<comment type="caution">
    <text evidence="3">The sequence shown here is derived from an EMBL/GenBank/DDBJ whole genome shotgun (WGS) entry which is preliminary data.</text>
</comment>
<dbReference type="KEGG" id="qsa:O6P43_019259"/>
<evidence type="ECO:0000313" key="3">
    <source>
        <dbReference type="EMBL" id="KAJ7958548.1"/>
    </source>
</evidence>
<dbReference type="NCBIfam" id="TIGR00756">
    <property type="entry name" value="PPR"/>
    <property type="match status" value="1"/>
</dbReference>
<dbReference type="InterPro" id="IPR011990">
    <property type="entry name" value="TPR-like_helical_dom_sf"/>
</dbReference>
<dbReference type="Gene3D" id="1.25.40.10">
    <property type="entry name" value="Tetratricopeptide repeat domain"/>
    <property type="match status" value="2"/>
</dbReference>
<dbReference type="Proteomes" id="UP001163823">
    <property type="component" value="Chromosome 8"/>
</dbReference>
<dbReference type="Pfam" id="PF01535">
    <property type="entry name" value="PPR"/>
    <property type="match status" value="3"/>
</dbReference>
<keyword evidence="4" id="KW-1185">Reference proteome</keyword>
<dbReference type="GO" id="GO:0003723">
    <property type="term" value="F:RNA binding"/>
    <property type="evidence" value="ECO:0007669"/>
    <property type="project" value="InterPro"/>
</dbReference>
<evidence type="ECO:0000313" key="4">
    <source>
        <dbReference type="Proteomes" id="UP001163823"/>
    </source>
</evidence>